<sequence length="207" mass="20212">MVKLSTPVALLAVAVAGAFAQAPASSAASSAAGAGSSAAAPAQSSEAPPSSASPSASPSQAAGGGGGGSGGSSSAVCSALFNPSVSQVNCQESSTVVPPYNLSSLVSFFIGKYSAGPEGKMVSEVAEDMANQVVHYYPTVTASKSDIQYSFQEGLLASIRKSDDKFAPVESMKPPKNGAASKYAVSKYVVPASVAAIAAVAGGAVLL</sequence>
<evidence type="ECO:0000256" key="1">
    <source>
        <dbReference type="SAM" id="MobiDB-lite"/>
    </source>
</evidence>
<organism evidence="3 4">
    <name type="scientific">Malassezia japonica</name>
    <dbReference type="NCBI Taxonomy" id="223818"/>
    <lineage>
        <taxon>Eukaryota</taxon>
        <taxon>Fungi</taxon>
        <taxon>Dikarya</taxon>
        <taxon>Basidiomycota</taxon>
        <taxon>Ustilaginomycotina</taxon>
        <taxon>Malasseziomycetes</taxon>
        <taxon>Malasseziales</taxon>
        <taxon>Malasseziaceae</taxon>
        <taxon>Malassezia</taxon>
    </lineage>
</organism>
<dbReference type="RefSeq" id="XP_060122622.1">
    <property type="nucleotide sequence ID" value="XM_060266639.1"/>
</dbReference>
<proteinExistence type="predicted"/>
<feature type="compositionally biased region" description="Low complexity" evidence="1">
    <location>
        <begin position="31"/>
        <end position="61"/>
    </location>
</feature>
<name>A0AAF0F2R9_9BASI</name>
<evidence type="ECO:0000313" key="4">
    <source>
        <dbReference type="Proteomes" id="UP001217754"/>
    </source>
</evidence>
<feature type="region of interest" description="Disordered" evidence="1">
    <location>
        <begin position="31"/>
        <end position="68"/>
    </location>
</feature>
<dbReference type="GeneID" id="85226357"/>
<dbReference type="Proteomes" id="UP001217754">
    <property type="component" value="Chromosome 4"/>
</dbReference>
<reference evidence="3" key="1">
    <citation type="submission" date="2023-03" db="EMBL/GenBank/DDBJ databases">
        <title>Mating type loci evolution in Malassezia.</title>
        <authorList>
            <person name="Coelho M.A."/>
        </authorList>
    </citation>
    <scope>NUCLEOTIDE SEQUENCE</scope>
    <source>
        <strain evidence="3">CBS 9431</strain>
    </source>
</reference>
<feature type="signal peptide" evidence="2">
    <location>
        <begin position="1"/>
        <end position="20"/>
    </location>
</feature>
<dbReference type="EMBL" id="CP119961">
    <property type="protein sequence ID" value="WFD39725.1"/>
    <property type="molecule type" value="Genomic_DNA"/>
</dbReference>
<evidence type="ECO:0000256" key="2">
    <source>
        <dbReference type="SAM" id="SignalP"/>
    </source>
</evidence>
<dbReference type="AlphaFoldDB" id="A0AAF0F2R9"/>
<evidence type="ECO:0000313" key="3">
    <source>
        <dbReference type="EMBL" id="WFD39725.1"/>
    </source>
</evidence>
<protein>
    <submittedName>
        <fullName evidence="3">Uncharacterized protein</fullName>
    </submittedName>
</protein>
<gene>
    <name evidence="3" type="ORF">MJAP1_002706</name>
</gene>
<keyword evidence="4" id="KW-1185">Reference proteome</keyword>
<accession>A0AAF0F2R9</accession>
<keyword evidence="2" id="KW-0732">Signal</keyword>
<feature type="chain" id="PRO_5042181302" evidence="2">
    <location>
        <begin position="21"/>
        <end position="207"/>
    </location>
</feature>